<gene>
    <name evidence="3" type="ORF">BG20_I2192</name>
</gene>
<dbReference type="PROSITE" id="PS00958">
    <property type="entry name" value="TRANSALDOLASE_2"/>
    <property type="match status" value="1"/>
</dbReference>
<dbReference type="RefSeq" id="WP_010194368.1">
    <property type="nucleotide sequence ID" value="NZ_AHJG01000263.1"/>
</dbReference>
<dbReference type="Proteomes" id="UP000014065">
    <property type="component" value="Unassembled WGS sequence"/>
</dbReference>
<accession>S2EQL9</accession>
<evidence type="ECO:0000313" key="4">
    <source>
        <dbReference type="Proteomes" id="UP000014065"/>
    </source>
</evidence>
<evidence type="ECO:0000256" key="2">
    <source>
        <dbReference type="ARBA" id="ARBA00023270"/>
    </source>
</evidence>
<feature type="non-terminal residue" evidence="3">
    <location>
        <position position="1"/>
    </location>
</feature>
<dbReference type="OrthoDB" id="6661at2157"/>
<organism evidence="3 4">
    <name type="scientific">Candidatus Nitrosarchaeum limnium BG20</name>
    <dbReference type="NCBI Taxonomy" id="859192"/>
    <lineage>
        <taxon>Archaea</taxon>
        <taxon>Nitrososphaerota</taxon>
        <taxon>Nitrososphaeria</taxon>
        <taxon>Nitrosopumilales</taxon>
        <taxon>Nitrosopumilaceae</taxon>
        <taxon>Nitrosarchaeum</taxon>
    </lineage>
</organism>
<dbReference type="PATRIC" id="fig|859192.6.peg.1938"/>
<dbReference type="PANTHER" id="PTHR10683">
    <property type="entry name" value="TRANSALDOLASE"/>
    <property type="match status" value="1"/>
</dbReference>
<comment type="subcellular location">
    <subcellularLocation>
        <location evidence="1">Cytoplasm</location>
    </subcellularLocation>
</comment>
<dbReference type="GO" id="GO:0016832">
    <property type="term" value="F:aldehyde-lyase activity"/>
    <property type="evidence" value="ECO:0007669"/>
    <property type="project" value="InterPro"/>
</dbReference>
<sequence length="151" mass="16683">IEEGKRLREYGKNVVVKVPMTPDGLKACKSFSLQGIPVNVTLVFSPNQALLAAKSGAKYVSPFIGRLDDIGQDGMSLIQDIKTIFKNYPEFKTQILVASIRHPMHVIDVAKIGADVVTLPPAVLDKMLQHPLTDIGLENFLSDWKKLNSRI</sequence>
<dbReference type="AlphaFoldDB" id="S2EQL9"/>
<evidence type="ECO:0000313" key="3">
    <source>
        <dbReference type="EMBL" id="EPA04754.1"/>
    </source>
</evidence>
<name>S2EQL9_9ARCH</name>
<dbReference type="CDD" id="cd00956">
    <property type="entry name" value="Transaldolase_FSA"/>
    <property type="match status" value="1"/>
</dbReference>
<comment type="caution">
    <text evidence="3">The sequence shown here is derived from an EMBL/GenBank/DDBJ whole genome shotgun (WGS) entry which is preliminary data.</text>
</comment>
<dbReference type="InterPro" id="IPR013785">
    <property type="entry name" value="Aldolase_TIM"/>
</dbReference>
<dbReference type="SUPFAM" id="SSF51569">
    <property type="entry name" value="Aldolase"/>
    <property type="match status" value="1"/>
</dbReference>
<evidence type="ECO:0000256" key="1">
    <source>
        <dbReference type="ARBA" id="ARBA00004496"/>
    </source>
</evidence>
<proteinExistence type="predicted"/>
<dbReference type="EMBL" id="AHJG01000263">
    <property type="protein sequence ID" value="EPA04754.1"/>
    <property type="molecule type" value="Genomic_DNA"/>
</dbReference>
<reference evidence="3 4" key="1">
    <citation type="journal article" date="2012" name="J. Bacteriol.">
        <title>Genome Sequence of "Candidatus Nitrosoarchaeum limnia" BG20, a Low-Salinity Ammonia-Oxidizing Archaeon from the San Francisco Bay Estuary.</title>
        <authorList>
            <person name="Mosier A.C."/>
            <person name="Allen E.E."/>
            <person name="Kim M."/>
            <person name="Ferriera S."/>
            <person name="Francis C.A."/>
        </authorList>
    </citation>
    <scope>NUCLEOTIDE SEQUENCE [LARGE SCALE GENOMIC DNA]</scope>
    <source>
        <strain evidence="3 4">BG20</strain>
    </source>
</reference>
<dbReference type="GO" id="GO:0005737">
    <property type="term" value="C:cytoplasm"/>
    <property type="evidence" value="ECO:0007669"/>
    <property type="project" value="UniProtKB-SubCell"/>
</dbReference>
<keyword evidence="4" id="KW-1185">Reference proteome</keyword>
<dbReference type="InterPro" id="IPR001585">
    <property type="entry name" value="TAL/FSA"/>
</dbReference>
<dbReference type="InterPro" id="IPR033919">
    <property type="entry name" value="TSA/FSA_arc/bac"/>
</dbReference>
<dbReference type="InterPro" id="IPR018225">
    <property type="entry name" value="Transaldolase_AS"/>
</dbReference>
<dbReference type="Gene3D" id="3.20.20.70">
    <property type="entry name" value="Aldolase class I"/>
    <property type="match status" value="1"/>
</dbReference>
<keyword evidence="2" id="KW-0704">Schiff base</keyword>
<protein>
    <submittedName>
        <fullName evidence="3">Putative fructose-6-phosphate aldolase</fullName>
    </submittedName>
</protein>
<dbReference type="PANTHER" id="PTHR10683:SF40">
    <property type="entry name" value="FRUCTOSE-6-PHOSPHATE ALDOLASE 1-RELATED"/>
    <property type="match status" value="1"/>
</dbReference>
<dbReference type="Pfam" id="PF00923">
    <property type="entry name" value="TAL_FSA"/>
    <property type="match status" value="1"/>
</dbReference>
<dbReference type="GO" id="GO:0005975">
    <property type="term" value="P:carbohydrate metabolic process"/>
    <property type="evidence" value="ECO:0007669"/>
    <property type="project" value="InterPro"/>
</dbReference>